<comment type="caution">
    <text evidence="5">The sequence shown here is derived from an EMBL/GenBank/DDBJ whole genome shotgun (WGS) entry which is preliminary data.</text>
</comment>
<feature type="non-terminal residue" evidence="5">
    <location>
        <position position="320"/>
    </location>
</feature>
<dbReference type="GO" id="GO:0005524">
    <property type="term" value="F:ATP binding"/>
    <property type="evidence" value="ECO:0007669"/>
    <property type="project" value="InterPro"/>
</dbReference>
<dbReference type="Gene3D" id="3.30.470.20">
    <property type="entry name" value="ATP-grasp fold, B domain"/>
    <property type="match status" value="1"/>
</dbReference>
<evidence type="ECO:0000256" key="3">
    <source>
        <dbReference type="ARBA" id="ARBA00023316"/>
    </source>
</evidence>
<dbReference type="EMBL" id="AUZY01007020">
    <property type="protein sequence ID" value="EQD51891.1"/>
    <property type="molecule type" value="Genomic_DNA"/>
</dbReference>
<reference evidence="5" key="1">
    <citation type="submission" date="2013-08" db="EMBL/GenBank/DDBJ databases">
        <authorList>
            <person name="Mendez C."/>
            <person name="Richter M."/>
            <person name="Ferrer M."/>
            <person name="Sanchez J."/>
        </authorList>
    </citation>
    <scope>NUCLEOTIDE SEQUENCE</scope>
</reference>
<dbReference type="GO" id="GO:0008716">
    <property type="term" value="F:D-alanine-D-alanine ligase activity"/>
    <property type="evidence" value="ECO:0007669"/>
    <property type="project" value="InterPro"/>
</dbReference>
<dbReference type="GO" id="GO:0046872">
    <property type="term" value="F:metal ion binding"/>
    <property type="evidence" value="ECO:0007669"/>
    <property type="project" value="InterPro"/>
</dbReference>
<proteinExistence type="inferred from homology"/>
<keyword evidence="3" id="KW-0961">Cell wall biogenesis/degradation</keyword>
<dbReference type="InterPro" id="IPR011761">
    <property type="entry name" value="ATP-grasp"/>
</dbReference>
<dbReference type="PANTHER" id="PTHR23132:SF23">
    <property type="entry name" value="D-ALANINE--D-ALANINE LIGASE B"/>
    <property type="match status" value="1"/>
</dbReference>
<keyword evidence="2 5" id="KW-0436">Ligase</keyword>
<dbReference type="PROSITE" id="PS50975">
    <property type="entry name" value="ATP_GRASP"/>
    <property type="match status" value="1"/>
</dbReference>
<evidence type="ECO:0000313" key="5">
    <source>
        <dbReference type="EMBL" id="EQD51891.1"/>
    </source>
</evidence>
<dbReference type="Gene3D" id="3.30.1490.20">
    <property type="entry name" value="ATP-grasp fold, A domain"/>
    <property type="match status" value="1"/>
</dbReference>
<dbReference type="Gene3D" id="3.40.50.20">
    <property type="match status" value="1"/>
</dbReference>
<reference evidence="5" key="2">
    <citation type="journal article" date="2014" name="ISME J.">
        <title>Microbial stratification in low pH oxic and suboxic macroscopic growths along an acid mine drainage.</title>
        <authorList>
            <person name="Mendez-Garcia C."/>
            <person name="Mesa V."/>
            <person name="Sprenger R.R."/>
            <person name="Richter M."/>
            <person name="Diez M.S."/>
            <person name="Solano J."/>
            <person name="Bargiela R."/>
            <person name="Golyshina O.V."/>
            <person name="Manteca A."/>
            <person name="Ramos J.L."/>
            <person name="Gallego J.R."/>
            <person name="Llorente I."/>
            <person name="Martins Dos Santos V.A."/>
            <person name="Jensen O.N."/>
            <person name="Pelaez A.I."/>
            <person name="Sanchez J."/>
            <person name="Ferrer M."/>
        </authorList>
    </citation>
    <scope>NUCLEOTIDE SEQUENCE</scope>
</reference>
<dbReference type="SUPFAM" id="SSF52440">
    <property type="entry name" value="PreATP-grasp domain"/>
    <property type="match status" value="1"/>
</dbReference>
<dbReference type="InterPro" id="IPR016185">
    <property type="entry name" value="PreATP-grasp_dom_sf"/>
</dbReference>
<feature type="domain" description="ATP-grasp" evidence="4">
    <location>
        <begin position="113"/>
        <end position="317"/>
    </location>
</feature>
<comment type="similarity">
    <text evidence="1">Belongs to the D-alanine--D-alanine ligase family.</text>
</comment>
<dbReference type="PANTHER" id="PTHR23132">
    <property type="entry name" value="D-ALANINE--D-ALANINE LIGASE"/>
    <property type="match status" value="1"/>
</dbReference>
<dbReference type="EC" id="6.3.2.-" evidence="5"/>
<organism evidence="5">
    <name type="scientific">mine drainage metagenome</name>
    <dbReference type="NCBI Taxonomy" id="410659"/>
    <lineage>
        <taxon>unclassified sequences</taxon>
        <taxon>metagenomes</taxon>
        <taxon>ecological metagenomes</taxon>
    </lineage>
</organism>
<evidence type="ECO:0000256" key="2">
    <source>
        <dbReference type="ARBA" id="ARBA00022598"/>
    </source>
</evidence>
<name>T0ZUC9_9ZZZZ</name>
<dbReference type="AlphaFoldDB" id="T0ZUC9"/>
<sequence>MRIGLTYDLREPYLESGLSEEETAEFDRPETIDAIATGLYALGHETRRIGGIRDLTRALGRGESFDLVFNLAEGLGGTARESQVPALLDAFGIPYTFSGPLTLALALHKAITKTIVREQGVATAPFVLIREQEPPPVISLDYPLFVKPEAEGSGMGIHGQSRVASRNELDQAVRRLRTWHAGPILVESYLPGREFTVGILGSGPAAQVLGVLEIRARASEDRAAYGYLAKEEYDQRIDYLLVEDDEASRAATLALRAHHILDCRDASRVDIRLDQSNEPCFIEINPLAGLHPVRSDLVILAHARGWSYTDLIGAIIQSAL</sequence>
<dbReference type="Pfam" id="PF07478">
    <property type="entry name" value="Dala_Dala_lig_C"/>
    <property type="match status" value="1"/>
</dbReference>
<accession>T0ZUC9</accession>
<evidence type="ECO:0000256" key="1">
    <source>
        <dbReference type="ARBA" id="ARBA00010871"/>
    </source>
</evidence>
<dbReference type="InterPro" id="IPR011095">
    <property type="entry name" value="Dala_Dala_lig_C"/>
</dbReference>
<dbReference type="InterPro" id="IPR013815">
    <property type="entry name" value="ATP_grasp_subdomain_1"/>
</dbReference>
<protein>
    <submittedName>
        <fullName evidence="5">Protein containing D-alanine--D-alanine ligase</fullName>
        <ecNumber evidence="5">6.3.2.-</ecNumber>
    </submittedName>
</protein>
<evidence type="ECO:0000259" key="4">
    <source>
        <dbReference type="PROSITE" id="PS50975"/>
    </source>
</evidence>
<dbReference type="SUPFAM" id="SSF56059">
    <property type="entry name" value="Glutathione synthetase ATP-binding domain-like"/>
    <property type="match status" value="1"/>
</dbReference>
<dbReference type="GO" id="GO:0071555">
    <property type="term" value="P:cell wall organization"/>
    <property type="evidence" value="ECO:0007669"/>
    <property type="project" value="UniProtKB-KW"/>
</dbReference>
<gene>
    <name evidence="5" type="ORF">B1B_10825</name>
</gene>